<dbReference type="InterPro" id="IPR029033">
    <property type="entry name" value="His_PPase_superfam"/>
</dbReference>
<proteinExistence type="predicted"/>
<dbReference type="Gene3D" id="3.40.50.1240">
    <property type="entry name" value="Phosphoglycerate mutase-like"/>
    <property type="match status" value="1"/>
</dbReference>
<dbReference type="SUPFAM" id="SSF53254">
    <property type="entry name" value="Phosphoglycerate mutase-like"/>
    <property type="match status" value="1"/>
</dbReference>
<organism evidence="2 3">
    <name type="scientific">Knoellia aerolata DSM 18566</name>
    <dbReference type="NCBI Taxonomy" id="1385519"/>
    <lineage>
        <taxon>Bacteria</taxon>
        <taxon>Bacillati</taxon>
        <taxon>Actinomycetota</taxon>
        <taxon>Actinomycetes</taxon>
        <taxon>Micrococcales</taxon>
        <taxon>Intrasporangiaceae</taxon>
        <taxon>Knoellia</taxon>
    </lineage>
</organism>
<dbReference type="Pfam" id="PF00300">
    <property type="entry name" value="His_Phos_1"/>
    <property type="match status" value="2"/>
</dbReference>
<evidence type="ECO:0000313" key="3">
    <source>
        <dbReference type="Proteomes" id="UP000030013"/>
    </source>
</evidence>
<dbReference type="eggNOG" id="COG0406">
    <property type="taxonomic scope" value="Bacteria"/>
</dbReference>
<sequence>MSRIILVRHGQASWGKKEYDRLSDLGRTQAGHVGRELADRGVRPSRIISGSMRRQVDTAAALGVAAGWTVPTVTDGAWDEYAHGPILTAYKPAYRSMTVMKADLARTLRPMRAFDEMYAVAMDRWVAGAHADDYDEPFTAFGERVLSGLRSVAEDLGRTETAVVVSSAGAISWVTASALDGGAAVWTRLQRVVANASLTTMTVGPSGPSLRTFNDTSHFDLHSDLLTLR</sequence>
<dbReference type="AlphaFoldDB" id="A0A0A0K3G2"/>
<dbReference type="GO" id="GO:0016787">
    <property type="term" value="F:hydrolase activity"/>
    <property type="evidence" value="ECO:0007669"/>
    <property type="project" value="UniProtKB-KW"/>
</dbReference>
<dbReference type="Proteomes" id="UP000030013">
    <property type="component" value="Unassembled WGS sequence"/>
</dbReference>
<dbReference type="PANTHER" id="PTHR20935:SF0">
    <property type="entry name" value="SERINE_THREONINE-PROTEIN PHOSPHATASE PGAM5, MITOCHONDRIAL"/>
    <property type="match status" value="1"/>
</dbReference>
<accession>A0A0A0K3G2</accession>
<dbReference type="RefSeq" id="WP_035933377.1">
    <property type="nucleotide sequence ID" value="NZ_AVPL01000006.1"/>
</dbReference>
<reference evidence="2 3" key="1">
    <citation type="submission" date="2013-08" db="EMBL/GenBank/DDBJ databases">
        <title>The genome sequence of Knoellia aerolata.</title>
        <authorList>
            <person name="Zhu W."/>
            <person name="Wang G."/>
        </authorList>
    </citation>
    <scope>NUCLEOTIDE SEQUENCE [LARGE SCALE GENOMIC DNA]</scope>
    <source>
        <strain evidence="2 3">DSM 18566</strain>
    </source>
</reference>
<gene>
    <name evidence="2" type="ORF">N801_00720</name>
</gene>
<evidence type="ECO:0008006" key="4">
    <source>
        <dbReference type="Google" id="ProtNLM"/>
    </source>
</evidence>
<evidence type="ECO:0000313" key="2">
    <source>
        <dbReference type="EMBL" id="KGN42326.1"/>
    </source>
</evidence>
<dbReference type="STRING" id="1385519.N801_00720"/>
<dbReference type="InterPro" id="IPR051021">
    <property type="entry name" value="Mito_Ser/Thr_phosphatase"/>
</dbReference>
<dbReference type="OrthoDB" id="280692at2"/>
<comment type="caution">
    <text evidence="2">The sequence shown here is derived from an EMBL/GenBank/DDBJ whole genome shotgun (WGS) entry which is preliminary data.</text>
</comment>
<dbReference type="CDD" id="cd07067">
    <property type="entry name" value="HP_PGM_like"/>
    <property type="match status" value="1"/>
</dbReference>
<evidence type="ECO:0000256" key="1">
    <source>
        <dbReference type="ARBA" id="ARBA00022801"/>
    </source>
</evidence>
<dbReference type="SMART" id="SM00855">
    <property type="entry name" value="PGAM"/>
    <property type="match status" value="1"/>
</dbReference>
<dbReference type="EMBL" id="AVPL01000006">
    <property type="protein sequence ID" value="KGN42326.1"/>
    <property type="molecule type" value="Genomic_DNA"/>
</dbReference>
<dbReference type="InterPro" id="IPR013078">
    <property type="entry name" value="His_Pase_superF_clade-1"/>
</dbReference>
<keyword evidence="1" id="KW-0378">Hydrolase</keyword>
<dbReference type="PANTHER" id="PTHR20935">
    <property type="entry name" value="PHOSPHOGLYCERATE MUTASE-RELATED"/>
    <property type="match status" value="1"/>
</dbReference>
<name>A0A0A0K3G2_9MICO</name>
<protein>
    <recommendedName>
        <fullName evidence="4">Phosphoglycerate mutase</fullName>
    </recommendedName>
</protein>
<keyword evidence="3" id="KW-1185">Reference proteome</keyword>